<name>A0A917IDT6_9MICO</name>
<dbReference type="PANTHER" id="PTHR43162:SF1">
    <property type="entry name" value="PRESTALK A DIFFERENTIATION PROTEIN A"/>
    <property type="match status" value="1"/>
</dbReference>
<protein>
    <submittedName>
        <fullName evidence="1">NmrA family transcriptional regulator</fullName>
    </submittedName>
</protein>
<proteinExistence type="predicted"/>
<dbReference type="InterPro" id="IPR051604">
    <property type="entry name" value="Ergot_Alk_Oxidoreductase"/>
</dbReference>
<dbReference type="RefSeq" id="WP_188755185.1">
    <property type="nucleotide sequence ID" value="NZ_BMJY01000003.1"/>
</dbReference>
<reference evidence="1" key="2">
    <citation type="submission" date="2020-09" db="EMBL/GenBank/DDBJ databases">
        <authorList>
            <person name="Sun Q."/>
            <person name="Zhou Y."/>
        </authorList>
    </citation>
    <scope>NUCLEOTIDE SEQUENCE</scope>
    <source>
        <strain evidence="1">CGMCC 1.15794</strain>
    </source>
</reference>
<organism evidence="1 2">
    <name type="scientific">Microbacterium album</name>
    <dbReference type="NCBI Taxonomy" id="2053191"/>
    <lineage>
        <taxon>Bacteria</taxon>
        <taxon>Bacillati</taxon>
        <taxon>Actinomycetota</taxon>
        <taxon>Actinomycetes</taxon>
        <taxon>Micrococcales</taxon>
        <taxon>Microbacteriaceae</taxon>
        <taxon>Microbacterium</taxon>
    </lineage>
</organism>
<comment type="caution">
    <text evidence="1">The sequence shown here is derived from an EMBL/GenBank/DDBJ whole genome shotgun (WGS) entry which is preliminary data.</text>
</comment>
<reference evidence="1" key="1">
    <citation type="journal article" date="2014" name="Int. J. Syst. Evol. Microbiol.">
        <title>Complete genome sequence of Corynebacterium casei LMG S-19264T (=DSM 44701T), isolated from a smear-ripened cheese.</title>
        <authorList>
            <consortium name="US DOE Joint Genome Institute (JGI-PGF)"/>
            <person name="Walter F."/>
            <person name="Albersmeier A."/>
            <person name="Kalinowski J."/>
            <person name="Ruckert C."/>
        </authorList>
    </citation>
    <scope>NUCLEOTIDE SEQUENCE</scope>
    <source>
        <strain evidence="1">CGMCC 1.15794</strain>
    </source>
</reference>
<dbReference type="Gene3D" id="3.40.50.720">
    <property type="entry name" value="NAD(P)-binding Rossmann-like Domain"/>
    <property type="match status" value="1"/>
</dbReference>
<evidence type="ECO:0000313" key="2">
    <source>
        <dbReference type="Proteomes" id="UP000657592"/>
    </source>
</evidence>
<evidence type="ECO:0000313" key="1">
    <source>
        <dbReference type="EMBL" id="GGH39150.1"/>
    </source>
</evidence>
<dbReference type="Proteomes" id="UP000657592">
    <property type="component" value="Unassembled WGS sequence"/>
</dbReference>
<dbReference type="PANTHER" id="PTHR43162">
    <property type="match status" value="1"/>
</dbReference>
<dbReference type="InterPro" id="IPR036291">
    <property type="entry name" value="NAD(P)-bd_dom_sf"/>
</dbReference>
<sequence>MRTETILITAGTGKIGSRVADRLAAAGIDHRVGSRGSDVRFDWYDEGTWPAFLDGGTAALVSFVPDLGFPGAADIVARFGRRAAAAGVRSFVLISGRGEEGAAAAEQLLAQEVGPITVLRCAWFQQNFSESFLADPVREGVIALPAGRVAEPFIDAEDIADVAVACLTDPARHGGAVHELTGPELLTFADAAAILSDVTGRRIDYLAVTADDYVQRAVAGGLGLEEARAFADLFSTITDGRNASLADGVRAILGRPAGRFADYASRTAPTGVWEAR</sequence>
<dbReference type="SUPFAM" id="SSF51735">
    <property type="entry name" value="NAD(P)-binding Rossmann-fold domains"/>
    <property type="match status" value="1"/>
</dbReference>
<dbReference type="EMBL" id="BMJY01000003">
    <property type="protein sequence ID" value="GGH39150.1"/>
    <property type="molecule type" value="Genomic_DNA"/>
</dbReference>
<dbReference type="AlphaFoldDB" id="A0A917IDT6"/>
<accession>A0A917IDT6</accession>
<keyword evidence="2" id="KW-1185">Reference proteome</keyword>
<gene>
    <name evidence="1" type="ORF">GCM10010921_10200</name>
</gene>
<dbReference type="Gene3D" id="3.90.25.10">
    <property type="entry name" value="UDP-galactose 4-epimerase, domain 1"/>
    <property type="match status" value="1"/>
</dbReference>